<protein>
    <submittedName>
        <fullName evidence="2">Uncharacterized protein</fullName>
    </submittedName>
</protein>
<dbReference type="GeneID" id="19890996"/>
<feature type="region of interest" description="Disordered" evidence="1">
    <location>
        <begin position="692"/>
        <end position="716"/>
    </location>
</feature>
<feature type="region of interest" description="Disordered" evidence="1">
    <location>
        <begin position="527"/>
        <end position="608"/>
    </location>
</feature>
<feature type="region of interest" description="Disordered" evidence="1">
    <location>
        <begin position="12"/>
        <end position="98"/>
    </location>
</feature>
<feature type="compositionally biased region" description="Polar residues" evidence="1">
    <location>
        <begin position="57"/>
        <end position="86"/>
    </location>
</feature>
<dbReference type="InParanoid" id="J5J9N8"/>
<dbReference type="EMBL" id="JH725179">
    <property type="protein sequence ID" value="EJP62973.1"/>
    <property type="molecule type" value="Genomic_DNA"/>
</dbReference>
<dbReference type="RefSeq" id="XP_008601303.1">
    <property type="nucleotide sequence ID" value="XM_008603081.1"/>
</dbReference>
<feature type="region of interest" description="Disordered" evidence="1">
    <location>
        <begin position="358"/>
        <end position="382"/>
    </location>
</feature>
<name>J5J9N8_BEAB2</name>
<dbReference type="HOGENOM" id="CLU_372135_0_0_1"/>
<evidence type="ECO:0000313" key="3">
    <source>
        <dbReference type="Proteomes" id="UP000002762"/>
    </source>
</evidence>
<feature type="region of interest" description="Disordered" evidence="1">
    <location>
        <begin position="399"/>
        <end position="444"/>
    </location>
</feature>
<feature type="compositionally biased region" description="Polar residues" evidence="1">
    <location>
        <begin position="575"/>
        <end position="587"/>
    </location>
</feature>
<gene>
    <name evidence="2" type="ORF">BBA_07984</name>
</gene>
<feature type="compositionally biased region" description="Low complexity" evidence="1">
    <location>
        <begin position="692"/>
        <end position="706"/>
    </location>
</feature>
<dbReference type="Proteomes" id="UP000002762">
    <property type="component" value="Unassembled WGS sequence"/>
</dbReference>
<feature type="compositionally biased region" description="Polar residues" evidence="1">
    <location>
        <begin position="413"/>
        <end position="426"/>
    </location>
</feature>
<feature type="compositionally biased region" description="Polar residues" evidence="1">
    <location>
        <begin position="24"/>
        <end position="43"/>
    </location>
</feature>
<keyword evidence="3" id="KW-1185">Reference proteome</keyword>
<evidence type="ECO:0000313" key="2">
    <source>
        <dbReference type="EMBL" id="EJP62973.1"/>
    </source>
</evidence>
<sequence length="747" mass="80863">MGFLTFLQRRSNDKTSFSNSSSTIDLQRSNTPTTAANLGSQSDADLLSHQHAHRQQHGSQVQYESSNATPTWATSLSHSNAASQQRRQSEPRISAYPNKESLFSLGSGRRQSAITYSDLGLRRGSLPLESCAAAASRYVDLLDAQGQLGSSDFKARLQASGSRDYGEDVAERNIGQNGLLLGSPAVQQFYAAQSSQTSPRRPTTSRYRRYAQKQVILEQPEMEAAFRPSSRASSVYTARSLPIARTRVTPIYDSPIYTEPRRASLASHYTASSMGLPKLQEGSIREEMDSGESDDAAPSIPRFRRSESAADSNAAQQHRPASALGWVSRARQSVEMLSAYDMGEPIWKESVDHMFQDDGASRRPATRNQKSGPATQQQNLSVENMIRWRRTFGEVDDEVDPKSVAATERATESRTSQRQWSIASTEPTERSDASSVYCPRPASRATANTSVDLRSLMELDDSGCGCKAASHDAVVVVDDDVDACSMTTDGSNIDAFIEKRKQRTTPEDQALLFKEGGFFNTGGALPGLFDPSSSSSSDGVTPLAETPAAGQQVMAVAASSDSKRDSSLTLRADAPTTTHNTARSVSSPIVCGGSETTESAPEDCRCSSVTTPEPVGGLTVPQIYLNQRQRLLALGFDYDTDEEGDELGDLGGGGGNDDDDDAKSLKQRHGPALNMPRLSIIVEAPPKDVFDSYSSYSSSSSSGDDSTAATLRRRKEAKRLSRCGGARVMRVHRSLRDEFDGNVADVE</sequence>
<dbReference type="AlphaFoldDB" id="J5J9N8"/>
<evidence type="ECO:0000256" key="1">
    <source>
        <dbReference type="SAM" id="MobiDB-lite"/>
    </source>
</evidence>
<feature type="region of interest" description="Disordered" evidence="1">
    <location>
        <begin position="276"/>
        <end position="322"/>
    </location>
</feature>
<proteinExistence type="predicted"/>
<reference evidence="2 3" key="1">
    <citation type="journal article" date="2012" name="Sci. Rep.">
        <title>Genomic perspectives on the evolution of fungal entomopathogenicity in Beauveria bassiana.</title>
        <authorList>
            <person name="Xiao G."/>
            <person name="Ying S.H."/>
            <person name="Zheng P."/>
            <person name="Wang Z.L."/>
            <person name="Zhang S."/>
            <person name="Xie X.Q."/>
            <person name="Shang Y."/>
            <person name="St Leger R.J."/>
            <person name="Zhao G.P."/>
            <person name="Wang C."/>
            <person name="Feng M.G."/>
        </authorList>
    </citation>
    <scope>NUCLEOTIDE SEQUENCE [LARGE SCALE GENOMIC DNA]</scope>
    <source>
        <strain evidence="2 3">ARSEF 2860</strain>
    </source>
</reference>
<feature type="compositionally biased region" description="Low complexity" evidence="1">
    <location>
        <begin position="14"/>
        <end position="23"/>
    </location>
</feature>
<accession>J5J9N8</accession>
<dbReference type="OrthoDB" id="5325276at2759"/>
<feature type="region of interest" description="Disordered" evidence="1">
    <location>
        <begin position="643"/>
        <end position="671"/>
    </location>
</feature>
<feature type="compositionally biased region" description="Polar residues" evidence="1">
    <location>
        <begin position="366"/>
        <end position="382"/>
    </location>
</feature>
<organism evidence="2 3">
    <name type="scientific">Beauveria bassiana (strain ARSEF 2860)</name>
    <name type="common">White muscardine disease fungus</name>
    <name type="synonym">Tritirachium shiotae</name>
    <dbReference type="NCBI Taxonomy" id="655819"/>
    <lineage>
        <taxon>Eukaryota</taxon>
        <taxon>Fungi</taxon>
        <taxon>Dikarya</taxon>
        <taxon>Ascomycota</taxon>
        <taxon>Pezizomycotina</taxon>
        <taxon>Sordariomycetes</taxon>
        <taxon>Hypocreomycetidae</taxon>
        <taxon>Hypocreales</taxon>
        <taxon>Cordycipitaceae</taxon>
        <taxon>Beauveria</taxon>
    </lineage>
</organism>